<dbReference type="AlphaFoldDB" id="A0A917BD31"/>
<feature type="domain" description="AB hydrolase-1" evidence="2">
    <location>
        <begin position="47"/>
        <end position="154"/>
    </location>
</feature>
<dbReference type="Pfam" id="PF00561">
    <property type="entry name" value="Abhydrolase_1"/>
    <property type="match status" value="1"/>
</dbReference>
<comment type="caution">
    <text evidence="3">The sequence shown here is derived from an EMBL/GenBank/DDBJ whole genome shotgun (WGS) entry which is preliminary data.</text>
</comment>
<accession>A0A917BD31</accession>
<dbReference type="PANTHER" id="PTHR47909:SF2">
    <property type="entry name" value="GPI INOSITOL-DEACYLASE"/>
    <property type="match status" value="1"/>
</dbReference>
<reference evidence="3" key="2">
    <citation type="submission" date="2020-09" db="EMBL/GenBank/DDBJ databases">
        <authorList>
            <person name="Sun Q."/>
            <person name="Zhou Y."/>
        </authorList>
    </citation>
    <scope>NUCLEOTIDE SEQUENCE</scope>
    <source>
        <strain evidence="3">CGMCC 1.16067</strain>
    </source>
</reference>
<protein>
    <submittedName>
        <fullName evidence="3">Lipase</fullName>
    </submittedName>
</protein>
<dbReference type="InterPro" id="IPR000073">
    <property type="entry name" value="AB_hydrolase_1"/>
</dbReference>
<reference evidence="3" key="1">
    <citation type="journal article" date="2014" name="Int. J. Syst. Evol. Microbiol.">
        <title>Complete genome sequence of Corynebacterium casei LMG S-19264T (=DSM 44701T), isolated from a smear-ripened cheese.</title>
        <authorList>
            <consortium name="US DOE Joint Genome Institute (JGI-PGF)"/>
            <person name="Walter F."/>
            <person name="Albersmeier A."/>
            <person name="Kalinowski J."/>
            <person name="Ruckert C."/>
        </authorList>
    </citation>
    <scope>NUCLEOTIDE SEQUENCE</scope>
    <source>
        <strain evidence="3">CGMCC 1.16067</strain>
    </source>
</reference>
<dbReference type="Gene3D" id="3.40.50.1820">
    <property type="entry name" value="alpha/beta hydrolase"/>
    <property type="match status" value="1"/>
</dbReference>
<feature type="transmembrane region" description="Helical" evidence="1">
    <location>
        <begin position="12"/>
        <end position="33"/>
    </location>
</feature>
<keyword evidence="1" id="KW-0472">Membrane</keyword>
<dbReference type="SUPFAM" id="SSF53474">
    <property type="entry name" value="alpha/beta-Hydrolases"/>
    <property type="match status" value="1"/>
</dbReference>
<dbReference type="Proteomes" id="UP000649179">
    <property type="component" value="Unassembled WGS sequence"/>
</dbReference>
<evidence type="ECO:0000259" key="2">
    <source>
        <dbReference type="Pfam" id="PF00561"/>
    </source>
</evidence>
<dbReference type="GO" id="GO:0003824">
    <property type="term" value="F:catalytic activity"/>
    <property type="evidence" value="ECO:0007669"/>
    <property type="project" value="UniProtKB-ARBA"/>
</dbReference>
<keyword evidence="1" id="KW-1133">Transmembrane helix</keyword>
<gene>
    <name evidence="3" type="ORF">GCM10011519_09000</name>
</gene>
<dbReference type="InterPro" id="IPR029058">
    <property type="entry name" value="AB_hydrolase_fold"/>
</dbReference>
<dbReference type="RefSeq" id="WP_188778607.1">
    <property type="nucleotide sequence ID" value="NZ_BMKQ01000001.1"/>
</dbReference>
<proteinExistence type="predicted"/>
<evidence type="ECO:0000313" key="3">
    <source>
        <dbReference type="EMBL" id="GGF37638.1"/>
    </source>
</evidence>
<sequence length="260" mass="26949">MLDSLAPARRRLVLALLGALVVVVVAGAVVLVVRSTGSGPSQDDPGPVVLVPGYGGDAGDLEPLTDRARALGRAAYPFDPPGDGTGDLRTEARALARFVDRVLARTGAESVDLVGYSAGGIVARVFIRYDGGDALVRRVLTVGSPHHGTEVAQQAKDAAGGCPAGCEALATDSSLIRRLDAGDETPDQQRWVTVRSDADRTVVPTDTAELEGALNLRIQTYCPDRSTDHGNLPRDPVSLAALDATIGKAAPSRPGRVDCG</sequence>
<keyword evidence="4" id="KW-1185">Reference proteome</keyword>
<name>A0A917BD31_9ACTN</name>
<dbReference type="EMBL" id="BMKQ01000001">
    <property type="protein sequence ID" value="GGF37638.1"/>
    <property type="molecule type" value="Genomic_DNA"/>
</dbReference>
<dbReference type="PANTHER" id="PTHR47909">
    <property type="entry name" value="ALPHA/BETA-HYDROLASES SUPERFAMILY PROTEIN"/>
    <property type="match status" value="1"/>
</dbReference>
<evidence type="ECO:0000313" key="4">
    <source>
        <dbReference type="Proteomes" id="UP000649179"/>
    </source>
</evidence>
<organism evidence="3 4">
    <name type="scientific">Marmoricola endophyticus</name>
    <dbReference type="NCBI Taxonomy" id="2040280"/>
    <lineage>
        <taxon>Bacteria</taxon>
        <taxon>Bacillati</taxon>
        <taxon>Actinomycetota</taxon>
        <taxon>Actinomycetes</taxon>
        <taxon>Propionibacteriales</taxon>
        <taxon>Nocardioidaceae</taxon>
        <taxon>Marmoricola</taxon>
    </lineage>
</organism>
<evidence type="ECO:0000256" key="1">
    <source>
        <dbReference type="SAM" id="Phobius"/>
    </source>
</evidence>
<keyword evidence="1" id="KW-0812">Transmembrane</keyword>